<accession>A0A0E9WLX4</accession>
<name>A0A0E9WLX4_ANGAN</name>
<dbReference type="AlphaFoldDB" id="A0A0E9WLX4"/>
<proteinExistence type="predicted"/>
<dbReference type="EMBL" id="GBXM01017982">
    <property type="protein sequence ID" value="JAH90595.1"/>
    <property type="molecule type" value="Transcribed_RNA"/>
</dbReference>
<reference evidence="1" key="1">
    <citation type="submission" date="2014-11" db="EMBL/GenBank/DDBJ databases">
        <authorList>
            <person name="Amaro Gonzalez C."/>
        </authorList>
    </citation>
    <scope>NUCLEOTIDE SEQUENCE</scope>
</reference>
<protein>
    <submittedName>
        <fullName evidence="1">Uncharacterized protein</fullName>
    </submittedName>
</protein>
<reference evidence="1" key="2">
    <citation type="journal article" date="2015" name="Fish Shellfish Immunol.">
        <title>Early steps in the European eel (Anguilla anguilla)-Vibrio vulnificus interaction in the gills: Role of the RtxA13 toxin.</title>
        <authorList>
            <person name="Callol A."/>
            <person name="Pajuelo D."/>
            <person name="Ebbesson L."/>
            <person name="Teles M."/>
            <person name="MacKenzie S."/>
            <person name="Amaro C."/>
        </authorList>
    </citation>
    <scope>NUCLEOTIDE SEQUENCE</scope>
</reference>
<evidence type="ECO:0000313" key="1">
    <source>
        <dbReference type="EMBL" id="JAH90595.1"/>
    </source>
</evidence>
<sequence>MAATENTRSMYSGSIEVKMHPDCLSWPSFKLLVVI</sequence>
<organism evidence="1">
    <name type="scientific">Anguilla anguilla</name>
    <name type="common">European freshwater eel</name>
    <name type="synonym">Muraena anguilla</name>
    <dbReference type="NCBI Taxonomy" id="7936"/>
    <lineage>
        <taxon>Eukaryota</taxon>
        <taxon>Metazoa</taxon>
        <taxon>Chordata</taxon>
        <taxon>Craniata</taxon>
        <taxon>Vertebrata</taxon>
        <taxon>Euteleostomi</taxon>
        <taxon>Actinopterygii</taxon>
        <taxon>Neopterygii</taxon>
        <taxon>Teleostei</taxon>
        <taxon>Anguilliformes</taxon>
        <taxon>Anguillidae</taxon>
        <taxon>Anguilla</taxon>
    </lineage>
</organism>